<dbReference type="Proteomes" id="UP000286071">
    <property type="component" value="Unassembled WGS sequence"/>
</dbReference>
<feature type="transmembrane region" description="Helical" evidence="19">
    <location>
        <begin position="112"/>
        <end position="131"/>
    </location>
</feature>
<evidence type="ECO:0000256" key="8">
    <source>
        <dbReference type="ARBA" id="ARBA00022519"/>
    </source>
</evidence>
<dbReference type="GO" id="GO:0010041">
    <property type="term" value="P:response to iron(III) ion"/>
    <property type="evidence" value="ECO:0007669"/>
    <property type="project" value="TreeGrafter"/>
</dbReference>
<keyword evidence="8" id="KW-0997">Cell inner membrane</keyword>
<dbReference type="GO" id="GO:0009245">
    <property type="term" value="P:lipid A biosynthetic process"/>
    <property type="evidence" value="ECO:0007669"/>
    <property type="project" value="UniProtKB-UniRule"/>
</dbReference>
<dbReference type="GO" id="GO:0006493">
    <property type="term" value="P:protein O-linked glycosylation"/>
    <property type="evidence" value="ECO:0007669"/>
    <property type="project" value="InterPro"/>
</dbReference>
<dbReference type="PANTHER" id="PTHR33908:SF3">
    <property type="entry name" value="UNDECAPRENYL PHOSPHATE-ALPHA-4-AMINO-4-DEOXY-L-ARABINOSE ARABINOSYL TRANSFERASE"/>
    <property type="match status" value="1"/>
</dbReference>
<evidence type="ECO:0000256" key="19">
    <source>
        <dbReference type="HAMAP-Rule" id="MF_01165"/>
    </source>
</evidence>
<evidence type="ECO:0000256" key="12">
    <source>
        <dbReference type="ARBA" id="ARBA00022692"/>
    </source>
</evidence>
<reference evidence="21 22" key="1">
    <citation type="submission" date="2016-10" db="EMBL/GenBank/DDBJ databases">
        <title>Comparative genome analysis of multiple Pseudomonas spp. focuses on biocontrol and plant growth promoting traits.</title>
        <authorList>
            <person name="Tao X.-Y."/>
            <person name="Taylor C.G."/>
        </authorList>
    </citation>
    <scope>NUCLEOTIDE SEQUENCE [LARGE SCALE GENOMIC DNA]</scope>
    <source>
        <strain evidence="21 22">48H11</strain>
    </source>
</reference>
<evidence type="ECO:0000256" key="17">
    <source>
        <dbReference type="ARBA" id="ARBA00025446"/>
    </source>
</evidence>
<dbReference type="EMBL" id="MOBJ01000006">
    <property type="protein sequence ID" value="RON09940.1"/>
    <property type="molecule type" value="Genomic_DNA"/>
</dbReference>
<dbReference type="OrthoDB" id="9775035at2"/>
<comment type="caution">
    <text evidence="21">The sequence shown here is derived from an EMBL/GenBank/DDBJ whole genome shotgun (WGS) entry which is preliminary data.</text>
</comment>
<evidence type="ECO:0000256" key="3">
    <source>
        <dbReference type="ARBA" id="ARBA00010814"/>
    </source>
</evidence>
<dbReference type="Pfam" id="PF02366">
    <property type="entry name" value="PMT"/>
    <property type="match status" value="1"/>
</dbReference>
<dbReference type="GO" id="GO:0009103">
    <property type="term" value="P:lipopolysaccharide biosynthetic process"/>
    <property type="evidence" value="ECO:0007669"/>
    <property type="project" value="UniProtKB-KW"/>
</dbReference>
<evidence type="ECO:0000256" key="2">
    <source>
        <dbReference type="ARBA" id="ARBA00005200"/>
    </source>
</evidence>
<evidence type="ECO:0000256" key="7">
    <source>
        <dbReference type="ARBA" id="ARBA00022516"/>
    </source>
</evidence>
<evidence type="ECO:0000256" key="5">
    <source>
        <dbReference type="ARBA" id="ARBA00015532"/>
    </source>
</evidence>
<keyword evidence="9 19" id="KW-0441">Lipid A biosynthesis</keyword>
<dbReference type="GO" id="GO:0103015">
    <property type="term" value="F:4-amino-4-deoxy-L-arabinose transferase activity"/>
    <property type="evidence" value="ECO:0007669"/>
    <property type="project" value="UniProtKB-EC"/>
</dbReference>
<dbReference type="EC" id="2.4.2.43" evidence="4 19"/>
<keyword evidence="12 19" id="KW-0812">Transmembrane</keyword>
<name>A0A423H9T3_9PSED</name>
<keyword evidence="11 19" id="KW-0808">Transferase</keyword>
<feature type="transmembrane region" description="Helical" evidence="19">
    <location>
        <begin position="402"/>
        <end position="422"/>
    </location>
</feature>
<comment type="similarity">
    <text evidence="3 19">Belongs to the glycosyltransferase 83 family.</text>
</comment>
<feature type="transmembrane region" description="Helical" evidence="19">
    <location>
        <begin position="88"/>
        <end position="106"/>
    </location>
</feature>
<evidence type="ECO:0000256" key="9">
    <source>
        <dbReference type="ARBA" id="ARBA00022556"/>
    </source>
</evidence>
<dbReference type="NCBIfam" id="NF009784">
    <property type="entry name" value="PRK13279.1"/>
    <property type="match status" value="1"/>
</dbReference>
<comment type="catalytic activity">
    <reaction evidence="18 19">
        <text>4-amino-4-deoxy-alpha-L-arabinopyranosyl di-trans,octa-cis-undecaprenyl phosphate + lipid IVA = lipid IIA + di-trans,octa-cis-undecaprenyl phosphate.</text>
        <dbReference type="EC" id="2.4.2.43"/>
    </reaction>
</comment>
<feature type="domain" description="ArnT-like N-terminal" evidence="20">
    <location>
        <begin position="19"/>
        <end position="237"/>
    </location>
</feature>
<sequence>MIKRWALPFLLLAFGLFYLLPMMGHGLWIPDEPRYAQISQEMLLSGDWVSPHFMGFRYFEKPIAGYWMIAIGQAIFGENLFGVRIASALSTGLSVWLAYLIARRMWNDPRKSFAAALLYMSFGLIAGQAGYSNLDPQFTFWVNLSLVALWFALDNQTPRGKLGAWALLGLACGMGFLTKGFLAWLLPVLIAVPYMIWQKRFGELLRYGPVAMVVAIVVSLPWVLAIHNEEPDFWRFFFWHEHIRRFAAEDAQHTRPWWFFLPIMVVSSLPWAALLPSTLAQAWKNKTQNSTGFLLLWMLLPLVFFSLSKGKLPTYIMPCLLPLALLMANTLIDLVNQARGRSIRINGLLNAAIATIALIVLIYLQITRQIFDNTEMFPMSLGFIVLAGWIIANALQALRPLVYWATPALGIWLLVALLPAAMPSTIINSKMPDQFIAEHVQELSETTSLLSNDLGAASALSWRLKRPQVDLYNTVGELQYGAAYPEAEHRKIDMNGVQQWMTEARKKGSVGVVMRVKNALEEQEVLLLPIDGKHYKRGELEILIFPKLP</sequence>
<accession>A0A423H9T3</accession>
<dbReference type="GO" id="GO:0000030">
    <property type="term" value="F:mannosyltransferase activity"/>
    <property type="evidence" value="ECO:0007669"/>
    <property type="project" value="InterPro"/>
</dbReference>
<feature type="transmembrane region" description="Helical" evidence="19">
    <location>
        <begin position="291"/>
        <end position="308"/>
    </location>
</feature>
<feature type="transmembrane region" description="Helical" evidence="19">
    <location>
        <begin position="204"/>
        <end position="224"/>
    </location>
</feature>
<feature type="transmembrane region" description="Helical" evidence="19">
    <location>
        <begin position="257"/>
        <end position="279"/>
    </location>
</feature>
<dbReference type="InterPro" id="IPR003342">
    <property type="entry name" value="ArnT-like_N"/>
</dbReference>
<keyword evidence="15 19" id="KW-0443">Lipid metabolism</keyword>
<feature type="transmembrane region" description="Helical" evidence="19">
    <location>
        <begin position="376"/>
        <end position="395"/>
    </location>
</feature>
<dbReference type="AlphaFoldDB" id="A0A423H9T3"/>
<keyword evidence="10 19" id="KW-0328">Glycosyltransferase</keyword>
<evidence type="ECO:0000256" key="18">
    <source>
        <dbReference type="ARBA" id="ARBA00034054"/>
    </source>
</evidence>
<dbReference type="InterPro" id="IPR050297">
    <property type="entry name" value="LipidA_mod_glycosyltrf_83"/>
</dbReference>
<dbReference type="InterPro" id="IPR022839">
    <property type="entry name" value="ArnT"/>
</dbReference>
<evidence type="ECO:0000256" key="16">
    <source>
        <dbReference type="ARBA" id="ARBA00023136"/>
    </source>
</evidence>
<evidence type="ECO:0000256" key="15">
    <source>
        <dbReference type="ARBA" id="ARBA00023098"/>
    </source>
</evidence>
<evidence type="ECO:0000256" key="1">
    <source>
        <dbReference type="ARBA" id="ARBA00004429"/>
    </source>
</evidence>
<evidence type="ECO:0000256" key="10">
    <source>
        <dbReference type="ARBA" id="ARBA00022676"/>
    </source>
</evidence>
<evidence type="ECO:0000256" key="13">
    <source>
        <dbReference type="ARBA" id="ARBA00022985"/>
    </source>
</evidence>
<evidence type="ECO:0000256" key="4">
    <source>
        <dbReference type="ARBA" id="ARBA00012056"/>
    </source>
</evidence>
<dbReference type="UniPathway" id="UPA00037"/>
<comment type="pathway">
    <text evidence="2 19">Lipopolysaccharide metabolism; 4-amino-4-deoxy-beta-L-arabinose-lipid A biosynthesis.</text>
</comment>
<keyword evidence="16 19" id="KW-0472">Membrane</keyword>
<evidence type="ECO:0000313" key="21">
    <source>
        <dbReference type="EMBL" id="RON09940.1"/>
    </source>
</evidence>
<evidence type="ECO:0000313" key="22">
    <source>
        <dbReference type="Proteomes" id="UP000286071"/>
    </source>
</evidence>
<dbReference type="RefSeq" id="WP_123424684.1">
    <property type="nucleotide sequence ID" value="NZ_MOBJ01000006.1"/>
</dbReference>
<protein>
    <recommendedName>
        <fullName evidence="5 19">Undecaprenyl phosphate-alpha-4-amino-4-deoxy-L-arabinose arabinosyl transferase</fullName>
        <ecNumber evidence="4 19">2.4.2.43</ecNumber>
    </recommendedName>
    <alternativeName>
        <fullName evidence="19">4-amino-4-deoxy-L-arabinose lipid A transferase</fullName>
    </alternativeName>
    <alternativeName>
        <fullName evidence="19">Lipid IV(A) 4-amino-4-deoxy-L-arabinosyltransferase</fullName>
    </alternativeName>
    <alternativeName>
        <fullName evidence="19">Undecaprenyl phosphate-alpha-L-Ara4N transferase</fullName>
    </alternativeName>
</protein>
<dbReference type="HAMAP" id="MF_01165">
    <property type="entry name" value="ArnT_transfer"/>
    <property type="match status" value="1"/>
</dbReference>
<keyword evidence="13 19" id="KW-0448">Lipopolysaccharide biosynthesis</keyword>
<organism evidence="21 22">
    <name type="scientific">Pseudomonas brassicacearum</name>
    <dbReference type="NCBI Taxonomy" id="930166"/>
    <lineage>
        <taxon>Bacteria</taxon>
        <taxon>Pseudomonadati</taxon>
        <taxon>Pseudomonadota</taxon>
        <taxon>Gammaproteobacteria</taxon>
        <taxon>Pseudomonadales</taxon>
        <taxon>Pseudomonadaceae</taxon>
        <taxon>Pseudomonas</taxon>
    </lineage>
</organism>
<keyword evidence="7 19" id="KW-0444">Lipid biosynthesis</keyword>
<dbReference type="GO" id="GO:0005886">
    <property type="term" value="C:plasma membrane"/>
    <property type="evidence" value="ECO:0007669"/>
    <property type="project" value="UniProtKB-SubCell"/>
</dbReference>
<feature type="transmembrane region" description="Helical" evidence="19">
    <location>
        <begin position="314"/>
        <end position="335"/>
    </location>
</feature>
<keyword evidence="14 19" id="KW-1133">Transmembrane helix</keyword>
<feature type="transmembrane region" description="Helical" evidence="19">
    <location>
        <begin position="165"/>
        <end position="192"/>
    </location>
</feature>
<comment type="subcellular location">
    <subcellularLocation>
        <location evidence="1">Cell inner membrane</location>
        <topology evidence="1">Multi-pass membrane protein</topology>
    </subcellularLocation>
    <subcellularLocation>
        <location evidence="19">Cell membrane</location>
        <topology evidence="19">Multi-pass membrane protein</topology>
    </subcellularLocation>
</comment>
<comment type="function">
    <text evidence="17 19">Catalyzes the transfer of the L-Ara4N moiety of the glycolipid undecaprenyl phosphate-alpha-L-Ara4N to lipid A. The modified arabinose is attached to lipid A and is required for resistance to polymyxin and cationic antimicrobial peptides.</text>
</comment>
<dbReference type="PANTHER" id="PTHR33908">
    <property type="entry name" value="MANNOSYLTRANSFERASE YKCB-RELATED"/>
    <property type="match status" value="1"/>
</dbReference>
<feature type="transmembrane region" description="Helical" evidence="19">
    <location>
        <begin position="347"/>
        <end position="364"/>
    </location>
</feature>
<evidence type="ECO:0000259" key="20">
    <source>
        <dbReference type="Pfam" id="PF02366"/>
    </source>
</evidence>
<evidence type="ECO:0000256" key="11">
    <source>
        <dbReference type="ARBA" id="ARBA00022679"/>
    </source>
</evidence>
<gene>
    <name evidence="19" type="primary">arnT</name>
    <name evidence="21" type="ORF">BK659_08490</name>
</gene>
<keyword evidence="6 19" id="KW-1003">Cell membrane</keyword>
<proteinExistence type="inferred from homology"/>
<evidence type="ECO:0000256" key="6">
    <source>
        <dbReference type="ARBA" id="ARBA00022475"/>
    </source>
</evidence>
<evidence type="ECO:0000256" key="14">
    <source>
        <dbReference type="ARBA" id="ARBA00022989"/>
    </source>
</evidence>